<dbReference type="Proteomes" id="UP001221142">
    <property type="component" value="Unassembled WGS sequence"/>
</dbReference>
<name>A0AAD7B2T8_9AGAR</name>
<keyword evidence="5 11" id="KW-0964">Secreted</keyword>
<evidence type="ECO:0000256" key="2">
    <source>
        <dbReference type="ARBA" id="ARBA00005184"/>
    </source>
</evidence>
<dbReference type="PANTHER" id="PTHR31321">
    <property type="entry name" value="ACYL-COA THIOESTER HYDROLASE YBHC-RELATED"/>
    <property type="match status" value="1"/>
</dbReference>
<dbReference type="EC" id="3.1.1.11" evidence="4 11"/>
<dbReference type="InterPro" id="IPR000070">
    <property type="entry name" value="Pectinesterase_cat"/>
</dbReference>
<keyword evidence="11" id="KW-0961">Cell wall biogenesis/degradation</keyword>
<dbReference type="InterPro" id="IPR011050">
    <property type="entry name" value="Pectin_lyase_fold/virulence"/>
</dbReference>
<dbReference type="PANTHER" id="PTHR31321:SF58">
    <property type="entry name" value="METHYLESTERASE, PUTATIVE-RELATED"/>
    <property type="match status" value="1"/>
</dbReference>
<dbReference type="GO" id="GO:0030599">
    <property type="term" value="F:pectinesterase activity"/>
    <property type="evidence" value="ECO:0007669"/>
    <property type="project" value="UniProtKB-UniRule"/>
</dbReference>
<dbReference type="AlphaFoldDB" id="A0AAD7B2T8"/>
<evidence type="ECO:0000256" key="9">
    <source>
        <dbReference type="ARBA" id="ARBA00047928"/>
    </source>
</evidence>
<protein>
    <recommendedName>
        <fullName evidence="4 11">Pectinesterase</fullName>
        <ecNumber evidence="4 11">3.1.1.11</ecNumber>
    </recommendedName>
</protein>
<dbReference type="GO" id="GO:0045490">
    <property type="term" value="P:pectin catabolic process"/>
    <property type="evidence" value="ECO:0007669"/>
    <property type="project" value="UniProtKB-UniRule"/>
</dbReference>
<comment type="similarity">
    <text evidence="3">Belongs to the pectinesterase family.</text>
</comment>
<feature type="chain" id="PRO_5041768389" description="Pectinesterase" evidence="11">
    <location>
        <begin position="18"/>
        <end position="331"/>
    </location>
</feature>
<evidence type="ECO:0000313" key="13">
    <source>
        <dbReference type="EMBL" id="KAJ7607760.1"/>
    </source>
</evidence>
<evidence type="ECO:0000256" key="7">
    <source>
        <dbReference type="ARBA" id="ARBA00022801"/>
    </source>
</evidence>
<keyword evidence="14" id="KW-1185">Reference proteome</keyword>
<organism evidence="13 14">
    <name type="scientific">Roridomyces roridus</name>
    <dbReference type="NCBI Taxonomy" id="1738132"/>
    <lineage>
        <taxon>Eukaryota</taxon>
        <taxon>Fungi</taxon>
        <taxon>Dikarya</taxon>
        <taxon>Basidiomycota</taxon>
        <taxon>Agaricomycotina</taxon>
        <taxon>Agaricomycetes</taxon>
        <taxon>Agaricomycetidae</taxon>
        <taxon>Agaricales</taxon>
        <taxon>Marasmiineae</taxon>
        <taxon>Mycenaceae</taxon>
        <taxon>Roridomyces</taxon>
    </lineage>
</organism>
<keyword evidence="8 11" id="KW-0063">Aspartyl esterase</keyword>
<evidence type="ECO:0000256" key="6">
    <source>
        <dbReference type="ARBA" id="ARBA00022729"/>
    </source>
</evidence>
<feature type="signal peptide" evidence="11">
    <location>
        <begin position="1"/>
        <end position="17"/>
    </location>
</feature>
<accession>A0AAD7B2T8</accession>
<dbReference type="GO" id="GO:0042545">
    <property type="term" value="P:cell wall modification"/>
    <property type="evidence" value="ECO:0007669"/>
    <property type="project" value="UniProtKB-UniRule"/>
</dbReference>
<evidence type="ECO:0000256" key="4">
    <source>
        <dbReference type="ARBA" id="ARBA00013229"/>
    </source>
</evidence>
<dbReference type="EMBL" id="JARKIF010000048">
    <property type="protein sequence ID" value="KAJ7607760.1"/>
    <property type="molecule type" value="Genomic_DNA"/>
</dbReference>
<evidence type="ECO:0000313" key="14">
    <source>
        <dbReference type="Proteomes" id="UP001221142"/>
    </source>
</evidence>
<proteinExistence type="inferred from homology"/>
<evidence type="ECO:0000256" key="8">
    <source>
        <dbReference type="ARBA" id="ARBA00023085"/>
    </source>
</evidence>
<reference evidence="13" key="1">
    <citation type="submission" date="2023-03" db="EMBL/GenBank/DDBJ databases">
        <title>Massive genome expansion in bonnet fungi (Mycena s.s.) driven by repeated elements and novel gene families across ecological guilds.</title>
        <authorList>
            <consortium name="Lawrence Berkeley National Laboratory"/>
            <person name="Harder C.B."/>
            <person name="Miyauchi S."/>
            <person name="Viragh M."/>
            <person name="Kuo A."/>
            <person name="Thoen E."/>
            <person name="Andreopoulos B."/>
            <person name="Lu D."/>
            <person name="Skrede I."/>
            <person name="Drula E."/>
            <person name="Henrissat B."/>
            <person name="Morin E."/>
            <person name="Kohler A."/>
            <person name="Barry K."/>
            <person name="LaButti K."/>
            <person name="Morin E."/>
            <person name="Salamov A."/>
            <person name="Lipzen A."/>
            <person name="Mereny Z."/>
            <person name="Hegedus B."/>
            <person name="Baldrian P."/>
            <person name="Stursova M."/>
            <person name="Weitz H."/>
            <person name="Taylor A."/>
            <person name="Grigoriev I.V."/>
            <person name="Nagy L.G."/>
            <person name="Martin F."/>
            <person name="Kauserud H."/>
        </authorList>
    </citation>
    <scope>NUCLEOTIDE SEQUENCE</scope>
    <source>
        <strain evidence="13">9284</strain>
    </source>
</reference>
<evidence type="ECO:0000256" key="3">
    <source>
        <dbReference type="ARBA" id="ARBA00008891"/>
    </source>
</evidence>
<dbReference type="SUPFAM" id="SSF51126">
    <property type="entry name" value="Pectin lyase-like"/>
    <property type="match status" value="1"/>
</dbReference>
<evidence type="ECO:0000256" key="5">
    <source>
        <dbReference type="ARBA" id="ARBA00022525"/>
    </source>
</evidence>
<dbReference type="FunFam" id="2.160.20.10:FF:000014">
    <property type="entry name" value="Pectinesterase"/>
    <property type="match status" value="1"/>
</dbReference>
<comment type="pathway">
    <text evidence="2 11">Glycan metabolism; pectin degradation; 2-dehydro-3-deoxy-D-gluconate from pectin: step 1/5.</text>
</comment>
<keyword evidence="6 11" id="KW-0732">Signal</keyword>
<dbReference type="Pfam" id="PF01095">
    <property type="entry name" value="Pectinesterase"/>
    <property type="match status" value="1"/>
</dbReference>
<evidence type="ECO:0000256" key="11">
    <source>
        <dbReference type="RuleBase" id="RU000589"/>
    </source>
</evidence>
<dbReference type="InterPro" id="IPR012334">
    <property type="entry name" value="Pectin_lyas_fold"/>
</dbReference>
<dbReference type="Gene3D" id="2.160.20.10">
    <property type="entry name" value="Single-stranded right-handed beta-helix, Pectin lyase-like"/>
    <property type="match status" value="1"/>
</dbReference>
<evidence type="ECO:0000256" key="1">
    <source>
        <dbReference type="ARBA" id="ARBA00004613"/>
    </source>
</evidence>
<dbReference type="GO" id="GO:0005576">
    <property type="term" value="C:extracellular region"/>
    <property type="evidence" value="ECO:0007669"/>
    <property type="project" value="UniProtKB-SubCell"/>
</dbReference>
<comment type="caution">
    <text evidence="13">The sequence shown here is derived from an EMBL/GenBank/DDBJ whole genome shotgun (WGS) entry which is preliminary data.</text>
</comment>
<comment type="subcellular location">
    <subcellularLocation>
        <location evidence="1 11">Secreted</location>
    </subcellularLocation>
</comment>
<keyword evidence="7 11" id="KW-0378">Hydrolase</keyword>
<evidence type="ECO:0000259" key="12">
    <source>
        <dbReference type="Pfam" id="PF01095"/>
    </source>
</evidence>
<sequence>MLITLLALLLFSVGALASTLRTAPPPGAVVVRGSDTEAGEFSTIQAAVTSLPADASTQTIFIYPGTYTEQVHLTRTGNLTIIGYTTNTMDFNANSVRLQFNLSQSLVGGGDLSATLRIDKNNVALYNIDVVNTFGSGSQALAIAGYGTNLGFYAVGLYGFQDTLRAEKGVQFYSGCYISGAVDYIFGQNGHAFFHRCTIASTAPGAITADGPDTAPESLFVINQSNITSSGDLSLTGQVFLGRPWSAQAQVVYISCILSAIINPAGWEIWSASDPNTSGVLFAEFNSTGPGSAGTRASFATQLGSSAAAAFGIAQVLGENWMSWVDTAYYL</sequence>
<gene>
    <name evidence="13" type="ORF">FB45DRAFT_947689</name>
</gene>
<feature type="domain" description="Pectinesterase catalytic" evidence="12">
    <location>
        <begin position="35"/>
        <end position="297"/>
    </location>
</feature>
<dbReference type="InterPro" id="IPR033131">
    <property type="entry name" value="Pectinesterase_Asp_AS"/>
</dbReference>
<evidence type="ECO:0000256" key="10">
    <source>
        <dbReference type="PROSITE-ProRule" id="PRU10040"/>
    </source>
</evidence>
<feature type="active site" evidence="10">
    <location>
        <position position="183"/>
    </location>
</feature>
<comment type="function">
    <text evidence="11">Involved in maceration and soft-rotting of plant tissue.</text>
</comment>
<dbReference type="PROSITE" id="PS00503">
    <property type="entry name" value="PECTINESTERASE_2"/>
    <property type="match status" value="1"/>
</dbReference>
<comment type="catalytic activity">
    <reaction evidence="9 11">
        <text>[(1-&gt;4)-alpha-D-galacturonosyl methyl ester](n) + n H2O = [(1-&gt;4)-alpha-D-galacturonosyl](n) + n methanol + n H(+)</text>
        <dbReference type="Rhea" id="RHEA:22380"/>
        <dbReference type="Rhea" id="RHEA-COMP:14570"/>
        <dbReference type="Rhea" id="RHEA-COMP:14573"/>
        <dbReference type="ChEBI" id="CHEBI:15377"/>
        <dbReference type="ChEBI" id="CHEBI:15378"/>
        <dbReference type="ChEBI" id="CHEBI:17790"/>
        <dbReference type="ChEBI" id="CHEBI:140522"/>
        <dbReference type="ChEBI" id="CHEBI:140523"/>
        <dbReference type="EC" id="3.1.1.11"/>
    </reaction>
</comment>